<comment type="cofactor">
    <cofactor evidence="1">
        <name>pyridoxal 5'-phosphate</name>
        <dbReference type="ChEBI" id="CHEBI:597326"/>
    </cofactor>
</comment>
<protein>
    <recommendedName>
        <fullName evidence="3">histidinol-phosphate transaminase</fullName>
        <ecNumber evidence="3">2.6.1.9</ecNumber>
    </recommendedName>
</protein>
<dbReference type="PANTHER" id="PTHR42885">
    <property type="entry name" value="HISTIDINOL-PHOSPHATE AMINOTRANSFERASE-RELATED"/>
    <property type="match status" value="1"/>
</dbReference>
<comment type="pathway">
    <text evidence="2">Amino-acid biosynthesis; L-histidine biosynthesis; L-histidine from 5-phospho-alpha-D-ribose 1-diphosphate: step 7/9.</text>
</comment>
<proteinExistence type="predicted"/>
<keyword evidence="6" id="KW-0663">Pyridoxal phosphate</keyword>
<organism evidence="9 10">
    <name type="scientific">Paecilomyces lecythidis</name>
    <dbReference type="NCBI Taxonomy" id="3004212"/>
    <lineage>
        <taxon>Eukaryota</taxon>
        <taxon>Fungi</taxon>
        <taxon>Dikarya</taxon>
        <taxon>Ascomycota</taxon>
        <taxon>Pezizomycotina</taxon>
        <taxon>Eurotiomycetes</taxon>
        <taxon>Eurotiomycetidae</taxon>
        <taxon>Eurotiales</taxon>
        <taxon>Thermoascaceae</taxon>
        <taxon>Paecilomyces</taxon>
    </lineage>
</organism>
<evidence type="ECO:0000256" key="5">
    <source>
        <dbReference type="ARBA" id="ARBA00022679"/>
    </source>
</evidence>
<comment type="caution">
    <text evidence="9">The sequence shown here is derived from an EMBL/GenBank/DDBJ whole genome shotgun (WGS) entry which is preliminary data.</text>
</comment>
<dbReference type="PANTHER" id="PTHR42885:SF2">
    <property type="entry name" value="HISTIDINOL-PHOSPHATE AMINOTRANSFERASE"/>
    <property type="match status" value="1"/>
</dbReference>
<dbReference type="EC" id="2.6.1.9" evidence="3"/>
<evidence type="ECO:0000313" key="10">
    <source>
        <dbReference type="Proteomes" id="UP001583193"/>
    </source>
</evidence>
<feature type="domain" description="Aminotransferase class I/classII large" evidence="8">
    <location>
        <begin position="35"/>
        <end position="398"/>
    </location>
</feature>
<evidence type="ECO:0000259" key="8">
    <source>
        <dbReference type="Pfam" id="PF00155"/>
    </source>
</evidence>
<keyword evidence="4 9" id="KW-0032">Aminotransferase</keyword>
<evidence type="ECO:0000256" key="4">
    <source>
        <dbReference type="ARBA" id="ARBA00022576"/>
    </source>
</evidence>
<dbReference type="Proteomes" id="UP001583193">
    <property type="component" value="Unassembled WGS sequence"/>
</dbReference>
<dbReference type="EMBL" id="JAVDPF010000002">
    <property type="protein sequence ID" value="KAL1885883.1"/>
    <property type="molecule type" value="Genomic_DNA"/>
</dbReference>
<evidence type="ECO:0000313" key="9">
    <source>
        <dbReference type="EMBL" id="KAL1885883.1"/>
    </source>
</evidence>
<gene>
    <name evidence="9" type="primary">HIS5_1</name>
    <name evidence="9" type="ORF">Plec18167_001379</name>
</gene>
<dbReference type="InterPro" id="IPR015422">
    <property type="entry name" value="PyrdxlP-dep_Trfase_small"/>
</dbReference>
<dbReference type="Gene3D" id="3.40.640.10">
    <property type="entry name" value="Type I PLP-dependent aspartate aminotransferase-like (Major domain)"/>
    <property type="match status" value="1"/>
</dbReference>
<dbReference type="InterPro" id="IPR015421">
    <property type="entry name" value="PyrdxlP-dep_Trfase_major"/>
</dbReference>
<sequence length="406" mass="43567">MKPAHFSLEGAIRPNVIALPKFITSTSDEIQARRKILLDANENSLGTCLESLAVMNNNGDTSSLLGPAPAGAPPLNRYPSASQAKLKGLIVNSKKEWGITEKMVCLGTGAADIIDLIIRVTCRPGQDAILITPPTFGLYMFRAALNGAQSISCPLDASFKLQPNEIEKTLDGNSNVKLIFLASPGNPTGTLIPLQDIQALLDHPGFKGYVVVDEAYIDYANYPDKATALNLFSEYANLIVIQTFSKGPGLAGLRLGIAFAHPETIRMLEKVQVPYCIPTTTSILAQAGLSPDGLQSQRLLVQKIIANREALVRVLTGTTMADLGVGKPLGAGEANFILLPILKHASSVPDSSRAGMVCDKLEEDHNIAVRYVAMMPHCEGCLRITVGTEEENRKLVDGLKKVLSEI</sequence>
<evidence type="ECO:0000256" key="7">
    <source>
        <dbReference type="ARBA" id="ARBA00047481"/>
    </source>
</evidence>
<dbReference type="GO" id="GO:0004400">
    <property type="term" value="F:histidinol-phosphate transaminase activity"/>
    <property type="evidence" value="ECO:0007669"/>
    <property type="project" value="UniProtKB-EC"/>
</dbReference>
<keyword evidence="5 9" id="KW-0808">Transferase</keyword>
<dbReference type="CDD" id="cd00609">
    <property type="entry name" value="AAT_like"/>
    <property type="match status" value="1"/>
</dbReference>
<evidence type="ECO:0000256" key="2">
    <source>
        <dbReference type="ARBA" id="ARBA00005011"/>
    </source>
</evidence>
<evidence type="ECO:0000256" key="6">
    <source>
        <dbReference type="ARBA" id="ARBA00022898"/>
    </source>
</evidence>
<comment type="catalytic activity">
    <reaction evidence="7">
        <text>L-histidinol phosphate + 2-oxoglutarate = 3-(imidazol-4-yl)-2-oxopropyl phosphate + L-glutamate</text>
        <dbReference type="Rhea" id="RHEA:23744"/>
        <dbReference type="ChEBI" id="CHEBI:16810"/>
        <dbReference type="ChEBI" id="CHEBI:29985"/>
        <dbReference type="ChEBI" id="CHEBI:57766"/>
        <dbReference type="ChEBI" id="CHEBI:57980"/>
        <dbReference type="EC" id="2.6.1.9"/>
    </reaction>
</comment>
<reference evidence="9 10" key="1">
    <citation type="journal article" date="2024" name="IMA Fungus">
        <title>IMA Genome - F19 : A genome assembly and annotation guide to empower mycologists, including annotated draft genome sequences of Ceratocystis pirilliformis, Diaporthe australafricana, Fusarium ophioides, Paecilomyces lecythidis, and Sporothrix stenoceras.</title>
        <authorList>
            <person name="Aylward J."/>
            <person name="Wilson A.M."/>
            <person name="Visagie C.M."/>
            <person name="Spraker J."/>
            <person name="Barnes I."/>
            <person name="Buitendag C."/>
            <person name="Ceriani C."/>
            <person name="Del Mar Angel L."/>
            <person name="du Plessis D."/>
            <person name="Fuchs T."/>
            <person name="Gasser K."/>
            <person name="Kramer D."/>
            <person name="Li W."/>
            <person name="Munsamy K."/>
            <person name="Piso A."/>
            <person name="Price J.L."/>
            <person name="Sonnekus B."/>
            <person name="Thomas C."/>
            <person name="van der Nest A."/>
            <person name="van Dijk A."/>
            <person name="van Heerden A."/>
            <person name="van Vuuren N."/>
            <person name="Yilmaz N."/>
            <person name="Duong T.A."/>
            <person name="van der Merwe N.A."/>
            <person name="Wingfield M.J."/>
            <person name="Wingfield B.D."/>
        </authorList>
    </citation>
    <scope>NUCLEOTIDE SEQUENCE [LARGE SCALE GENOMIC DNA]</scope>
    <source>
        <strain evidence="9 10">CMW 18167</strain>
    </source>
</reference>
<evidence type="ECO:0000256" key="3">
    <source>
        <dbReference type="ARBA" id="ARBA00012748"/>
    </source>
</evidence>
<evidence type="ECO:0000256" key="1">
    <source>
        <dbReference type="ARBA" id="ARBA00001933"/>
    </source>
</evidence>
<dbReference type="Pfam" id="PF00155">
    <property type="entry name" value="Aminotran_1_2"/>
    <property type="match status" value="1"/>
</dbReference>
<dbReference type="SUPFAM" id="SSF53383">
    <property type="entry name" value="PLP-dependent transferases"/>
    <property type="match status" value="1"/>
</dbReference>
<dbReference type="InterPro" id="IPR004839">
    <property type="entry name" value="Aminotransferase_I/II_large"/>
</dbReference>
<dbReference type="Gene3D" id="3.90.1150.10">
    <property type="entry name" value="Aspartate Aminotransferase, domain 1"/>
    <property type="match status" value="1"/>
</dbReference>
<dbReference type="InterPro" id="IPR015424">
    <property type="entry name" value="PyrdxlP-dep_Trfase"/>
</dbReference>
<keyword evidence="10" id="KW-1185">Reference proteome</keyword>
<accession>A0ABR3YDK8</accession>
<name>A0ABR3YDK8_9EURO</name>